<reference evidence="3" key="1">
    <citation type="submission" date="2019-01" db="EMBL/GenBank/DDBJ databases">
        <authorList>
            <person name="Lista F."/>
            <person name="Anselmo A."/>
        </authorList>
    </citation>
    <scope>NUCLEOTIDE SEQUENCE</scope>
    <source>
        <strain evidence="3">3S</strain>
    </source>
</reference>
<feature type="compositionally biased region" description="Low complexity" evidence="1">
    <location>
        <begin position="170"/>
        <end position="181"/>
    </location>
</feature>
<proteinExistence type="predicted"/>
<feature type="compositionally biased region" description="Basic and acidic residues" evidence="1">
    <location>
        <begin position="153"/>
        <end position="165"/>
    </location>
</feature>
<protein>
    <recommendedName>
        <fullName evidence="2">DUF6945 domain-containing protein</fullName>
    </recommendedName>
</protein>
<gene>
    <name evidence="3" type="ORF">ETF13_27210</name>
</gene>
<feature type="region of interest" description="Disordered" evidence="1">
    <location>
        <begin position="146"/>
        <end position="181"/>
    </location>
</feature>
<dbReference type="EMBL" id="SDCT01000074">
    <property type="protein sequence ID" value="TCX80682.1"/>
    <property type="molecule type" value="Genomic_DNA"/>
</dbReference>
<sequence length="209" mass="23807">MNSRVSQNKPELWVEEDRQLFFAETITIKATGECFNIEDKLEKIHTYMLDQYNSYQADGKSFYEDQRDIATKCKCTPKTLGKWLKVLQALGLLIIDESQKSHAYTVRSVVSQQHNLIFSYPELLNGKPSYDHEEALKRLYASQGRRNVKNHQLKTEESGKNEQKPVVESAPPAVGKPDGVPVVDIPVDADVPANDDAMNLDEMFNEIPY</sequence>
<dbReference type="InterPro" id="IPR054027">
    <property type="entry name" value="DUF6945"/>
</dbReference>
<dbReference type="Pfam" id="PF22182">
    <property type="entry name" value="DUF6945"/>
    <property type="match status" value="1"/>
</dbReference>
<name>A0A483M0F9_KLEPN</name>
<organism evidence="3">
    <name type="scientific">Klebsiella pneumoniae</name>
    <dbReference type="NCBI Taxonomy" id="573"/>
    <lineage>
        <taxon>Bacteria</taxon>
        <taxon>Pseudomonadati</taxon>
        <taxon>Pseudomonadota</taxon>
        <taxon>Gammaproteobacteria</taxon>
        <taxon>Enterobacterales</taxon>
        <taxon>Enterobacteriaceae</taxon>
        <taxon>Klebsiella/Raoultella group</taxon>
        <taxon>Klebsiella</taxon>
        <taxon>Klebsiella pneumoniae complex</taxon>
    </lineage>
</organism>
<evidence type="ECO:0000256" key="1">
    <source>
        <dbReference type="SAM" id="MobiDB-lite"/>
    </source>
</evidence>
<evidence type="ECO:0000313" key="3">
    <source>
        <dbReference type="EMBL" id="TCX80682.1"/>
    </source>
</evidence>
<comment type="caution">
    <text evidence="3">The sequence shown here is derived from an EMBL/GenBank/DDBJ whole genome shotgun (WGS) entry which is preliminary data.</text>
</comment>
<accession>A0A483M0F9</accession>
<dbReference type="AlphaFoldDB" id="A0A483M0F9"/>
<dbReference type="RefSeq" id="WP_110229009.1">
    <property type="nucleotide sequence ID" value="NZ_JANJFA010000033.1"/>
</dbReference>
<feature type="domain" description="DUF6945" evidence="2">
    <location>
        <begin position="21"/>
        <end position="95"/>
    </location>
</feature>
<evidence type="ECO:0000259" key="2">
    <source>
        <dbReference type="Pfam" id="PF22182"/>
    </source>
</evidence>